<dbReference type="PANTHER" id="PTHR43252">
    <property type="entry name" value="TRANSCRIPTIONAL REGULATOR YQJI"/>
    <property type="match status" value="1"/>
</dbReference>
<dbReference type="EMBL" id="SGWY01000003">
    <property type="protein sequence ID" value="RZS64757.1"/>
    <property type="molecule type" value="Genomic_DNA"/>
</dbReference>
<dbReference type="PANTHER" id="PTHR43252:SF6">
    <property type="entry name" value="NEGATIVE TRANSCRIPTION REGULATOR PADR"/>
    <property type="match status" value="1"/>
</dbReference>
<dbReference type="InterPro" id="IPR036388">
    <property type="entry name" value="WH-like_DNA-bd_sf"/>
</dbReference>
<proteinExistence type="predicted"/>
<comment type="caution">
    <text evidence="2">The sequence shown here is derived from an EMBL/GenBank/DDBJ whole genome shotgun (WGS) entry which is preliminary data.</text>
</comment>
<evidence type="ECO:0000313" key="3">
    <source>
        <dbReference type="Proteomes" id="UP000293289"/>
    </source>
</evidence>
<dbReference type="Pfam" id="PF03551">
    <property type="entry name" value="PadR"/>
    <property type="match status" value="1"/>
</dbReference>
<dbReference type="Proteomes" id="UP000293289">
    <property type="component" value="Unassembled WGS sequence"/>
</dbReference>
<accession>A0A4Q7MBL2</accession>
<dbReference type="RefSeq" id="WP_130353950.1">
    <property type="nucleotide sequence ID" value="NZ_SGWY01000003.1"/>
</dbReference>
<dbReference type="AlphaFoldDB" id="A0A4Q7MBL2"/>
<name>A0A4Q7MBL2_9MICO</name>
<keyword evidence="3" id="KW-1185">Reference proteome</keyword>
<dbReference type="Gene3D" id="1.10.10.10">
    <property type="entry name" value="Winged helix-like DNA-binding domain superfamily/Winged helix DNA-binding domain"/>
    <property type="match status" value="1"/>
</dbReference>
<protein>
    <submittedName>
        <fullName evidence="2">PadR family transcriptional regulator</fullName>
    </submittedName>
</protein>
<evidence type="ECO:0000259" key="1">
    <source>
        <dbReference type="Pfam" id="PF03551"/>
    </source>
</evidence>
<dbReference type="SUPFAM" id="SSF46785">
    <property type="entry name" value="Winged helix' DNA-binding domain"/>
    <property type="match status" value="1"/>
</dbReference>
<reference evidence="2 3" key="1">
    <citation type="submission" date="2019-02" db="EMBL/GenBank/DDBJ databases">
        <title>Genomic Encyclopedia of Type Strains, Phase IV (KMG-IV): sequencing the most valuable type-strain genomes for metagenomic binning, comparative biology and taxonomic classification.</title>
        <authorList>
            <person name="Goeker M."/>
        </authorList>
    </citation>
    <scope>NUCLEOTIDE SEQUENCE [LARGE SCALE GENOMIC DNA]</scope>
    <source>
        <strain evidence="2 3">DSM 43045</strain>
    </source>
</reference>
<dbReference type="InterPro" id="IPR036390">
    <property type="entry name" value="WH_DNA-bd_sf"/>
</dbReference>
<dbReference type="OrthoDB" id="8443918at2"/>
<feature type="domain" description="Transcription regulator PadR N-terminal" evidence="1">
    <location>
        <begin position="12"/>
        <end position="86"/>
    </location>
</feature>
<evidence type="ECO:0000313" key="2">
    <source>
        <dbReference type="EMBL" id="RZS64757.1"/>
    </source>
</evidence>
<gene>
    <name evidence="2" type="ORF">EV187_3145</name>
</gene>
<dbReference type="InterPro" id="IPR005149">
    <property type="entry name" value="Tscrpt_reg_PadR_N"/>
</dbReference>
<organism evidence="2 3">
    <name type="scientific">Agromyces ramosus</name>
    <dbReference type="NCBI Taxonomy" id="33879"/>
    <lineage>
        <taxon>Bacteria</taxon>
        <taxon>Bacillati</taxon>
        <taxon>Actinomycetota</taxon>
        <taxon>Actinomycetes</taxon>
        <taxon>Micrococcales</taxon>
        <taxon>Microbacteriaceae</taxon>
        <taxon>Agromyces</taxon>
    </lineage>
</organism>
<sequence length="200" mass="22365">MSRLNPLAVSALALLAERPMHPYEMYQLMLQRREDRVVKVSAGSLYRAVERLAADGDIAESGVEREGNRPERTVYTITASGRDALRSTLEQMLGEFVNEFPEFPVAIGEAHNLPPERVADLLDERAARIRDFADLLDTGLRHIAAKGVARYRVLNVHYTRAMVAAELDWLERTIAELRDGELTWAAPEQLAAASADPIRT</sequence>